<dbReference type="PROSITE" id="PS51779">
    <property type="entry name" value="POTRA"/>
    <property type="match status" value="1"/>
</dbReference>
<feature type="domain" description="POTRA" evidence="9">
    <location>
        <begin position="76"/>
        <end position="144"/>
    </location>
</feature>
<reference evidence="10" key="1">
    <citation type="submission" date="2020-05" db="EMBL/GenBank/DDBJ databases">
        <authorList>
            <person name="Chiriac C."/>
            <person name="Salcher M."/>
            <person name="Ghai R."/>
            <person name="Kavagutti S V."/>
        </authorList>
    </citation>
    <scope>NUCLEOTIDE SEQUENCE</scope>
</reference>
<keyword evidence="4 8" id="KW-0812">Transmembrane</keyword>
<keyword evidence="2" id="KW-1003">Cell membrane</keyword>
<dbReference type="Pfam" id="PF08478">
    <property type="entry name" value="POTRA_1"/>
    <property type="match status" value="1"/>
</dbReference>
<keyword evidence="3" id="KW-0132">Cell division</keyword>
<feature type="transmembrane region" description="Helical" evidence="8">
    <location>
        <begin position="51"/>
        <end position="72"/>
    </location>
</feature>
<dbReference type="GO" id="GO:0005886">
    <property type="term" value="C:plasma membrane"/>
    <property type="evidence" value="ECO:0007669"/>
    <property type="project" value="TreeGrafter"/>
</dbReference>
<evidence type="ECO:0000256" key="1">
    <source>
        <dbReference type="ARBA" id="ARBA00004370"/>
    </source>
</evidence>
<name>A0A6J6HQK1_9ZZZZ</name>
<keyword evidence="6 8" id="KW-0472">Membrane</keyword>
<evidence type="ECO:0000256" key="7">
    <source>
        <dbReference type="ARBA" id="ARBA00023306"/>
    </source>
</evidence>
<sequence>MKRPGSKKLPGEKLQRQRLNTLAKAPRRITQRELDNSLIGRMVSSRRAKRIIASISVGSIAILLVIVAGATFSPALAIKEIYVTGTERIQPELISKALQGHIGTPLPLLDENAVAKSLASFALIESFSATAVPPNGLQVKISERQAISVVAVKGERWLYDPAGVKVAQATGSEELPEIQISEEPRNSQRYRNAIEVLMALPEDLLHQVEFIEARSKDDVQMSLRTSREQRIIWGDSSDSVLKSKVLQALMANHRKTQSVTFDVSSPNAPVVRFDNF</sequence>
<dbReference type="PANTHER" id="PTHR37820">
    <property type="entry name" value="CELL DIVISION PROTEIN DIVIB"/>
    <property type="match status" value="1"/>
</dbReference>
<evidence type="ECO:0000256" key="4">
    <source>
        <dbReference type="ARBA" id="ARBA00022692"/>
    </source>
</evidence>
<dbReference type="PANTHER" id="PTHR37820:SF1">
    <property type="entry name" value="CELL DIVISION PROTEIN FTSQ"/>
    <property type="match status" value="1"/>
</dbReference>
<evidence type="ECO:0000256" key="3">
    <source>
        <dbReference type="ARBA" id="ARBA00022618"/>
    </source>
</evidence>
<dbReference type="InterPro" id="IPR034746">
    <property type="entry name" value="POTRA"/>
</dbReference>
<evidence type="ECO:0000259" key="9">
    <source>
        <dbReference type="PROSITE" id="PS51779"/>
    </source>
</evidence>
<protein>
    <submittedName>
        <fullName evidence="10">Unannotated protein</fullName>
    </submittedName>
</protein>
<organism evidence="10">
    <name type="scientific">freshwater metagenome</name>
    <dbReference type="NCBI Taxonomy" id="449393"/>
    <lineage>
        <taxon>unclassified sequences</taxon>
        <taxon>metagenomes</taxon>
        <taxon>ecological metagenomes</taxon>
    </lineage>
</organism>
<gene>
    <name evidence="10" type="ORF">UFOPK1931_00014</name>
</gene>
<dbReference type="EMBL" id="CAEZVE010000001">
    <property type="protein sequence ID" value="CAB4613334.1"/>
    <property type="molecule type" value="Genomic_DNA"/>
</dbReference>
<evidence type="ECO:0000313" key="10">
    <source>
        <dbReference type="EMBL" id="CAB4613334.1"/>
    </source>
</evidence>
<keyword evidence="7" id="KW-0131">Cell cycle</keyword>
<evidence type="ECO:0000256" key="6">
    <source>
        <dbReference type="ARBA" id="ARBA00023136"/>
    </source>
</evidence>
<evidence type="ECO:0000256" key="2">
    <source>
        <dbReference type="ARBA" id="ARBA00022475"/>
    </source>
</evidence>
<dbReference type="InterPro" id="IPR013685">
    <property type="entry name" value="POTRA_FtsQ_type"/>
</dbReference>
<evidence type="ECO:0000256" key="8">
    <source>
        <dbReference type="SAM" id="Phobius"/>
    </source>
</evidence>
<evidence type="ECO:0000256" key="5">
    <source>
        <dbReference type="ARBA" id="ARBA00022989"/>
    </source>
</evidence>
<comment type="subcellular location">
    <subcellularLocation>
        <location evidence="1">Membrane</location>
    </subcellularLocation>
</comment>
<accession>A0A6J6HQK1</accession>
<dbReference type="InterPro" id="IPR050487">
    <property type="entry name" value="FtsQ_DivIB"/>
</dbReference>
<dbReference type="AlphaFoldDB" id="A0A6J6HQK1"/>
<proteinExistence type="predicted"/>
<dbReference type="GO" id="GO:0051301">
    <property type="term" value="P:cell division"/>
    <property type="evidence" value="ECO:0007669"/>
    <property type="project" value="UniProtKB-KW"/>
</dbReference>
<dbReference type="Gene3D" id="3.10.20.310">
    <property type="entry name" value="membrane protein fhac"/>
    <property type="match status" value="1"/>
</dbReference>
<keyword evidence="5 8" id="KW-1133">Transmembrane helix</keyword>